<evidence type="ECO:0000256" key="6">
    <source>
        <dbReference type="ARBA" id="ARBA00022989"/>
    </source>
</evidence>
<dbReference type="CDD" id="cd06550">
    <property type="entry name" value="TM_ABC_iron-siderophores_like"/>
    <property type="match status" value="1"/>
</dbReference>
<organism evidence="9 10">
    <name type="scientific">Senegalia massiliensis</name>
    <dbReference type="NCBI Taxonomy" id="1720316"/>
    <lineage>
        <taxon>Bacteria</taxon>
        <taxon>Bacillati</taxon>
        <taxon>Bacillota</taxon>
        <taxon>Clostridia</taxon>
        <taxon>Eubacteriales</taxon>
        <taxon>Clostridiaceae</taxon>
        <taxon>Senegalia</taxon>
    </lineage>
</organism>
<evidence type="ECO:0000256" key="5">
    <source>
        <dbReference type="ARBA" id="ARBA00022692"/>
    </source>
</evidence>
<dbReference type="FunFam" id="1.10.3470.10:FF:000001">
    <property type="entry name" value="Vitamin B12 ABC transporter permease BtuC"/>
    <property type="match status" value="1"/>
</dbReference>
<feature type="transmembrane region" description="Helical" evidence="8">
    <location>
        <begin position="316"/>
        <end position="333"/>
    </location>
</feature>
<dbReference type="InterPro" id="IPR000522">
    <property type="entry name" value="ABC_transptr_permease_BtuC"/>
</dbReference>
<feature type="transmembrane region" description="Helical" evidence="8">
    <location>
        <begin position="285"/>
        <end position="310"/>
    </location>
</feature>
<evidence type="ECO:0000256" key="3">
    <source>
        <dbReference type="ARBA" id="ARBA00022448"/>
    </source>
</evidence>
<feature type="transmembrane region" description="Helical" evidence="8">
    <location>
        <begin position="159"/>
        <end position="184"/>
    </location>
</feature>
<evidence type="ECO:0000313" key="9">
    <source>
        <dbReference type="EMBL" id="NBI08195.1"/>
    </source>
</evidence>
<sequence>MINKYFKNQKNNSYNFIIYMVIGFALLFLGILLSIAIGAASIKFSDVISAIFEFDSSVIAHQTIREIRIPRTIANILVGAGFAIAGSIMQGVTRNPLADSGLLGINSGAGLALAISFSFFPDMSYTKIILFSFVGASIGVGITYYISSSDNSDIRPDRLILAGTTVSLLFLALSQFVAITGNVGQQITYWNVGGVANVGFQELKFVTPWFLIATVASIIISPSVTILNLGEDLAKGLGQRTKLIKIISIILVLILSSIAVTLVGPVGFVGLIIPHIVRFFVGDDYRFVIPTSGLFGAIFMLFADVFGRVINAPYETPLGIIFAIIGVPFFLYISRKERMGF</sequence>
<feature type="transmembrane region" description="Helical" evidence="8">
    <location>
        <begin position="246"/>
        <end position="273"/>
    </location>
</feature>
<feature type="transmembrane region" description="Helical" evidence="8">
    <location>
        <begin position="101"/>
        <end position="121"/>
    </location>
</feature>
<dbReference type="EMBL" id="QXXA01000024">
    <property type="protein sequence ID" value="NBI08195.1"/>
    <property type="molecule type" value="Genomic_DNA"/>
</dbReference>
<dbReference type="RefSeq" id="WP_160198659.1">
    <property type="nucleotide sequence ID" value="NZ_QXXA01000024.1"/>
</dbReference>
<keyword evidence="10" id="KW-1185">Reference proteome</keyword>
<feature type="transmembrane region" description="Helical" evidence="8">
    <location>
        <begin position="72"/>
        <end position="89"/>
    </location>
</feature>
<keyword evidence="6 8" id="KW-1133">Transmembrane helix</keyword>
<dbReference type="PANTHER" id="PTHR30472">
    <property type="entry name" value="FERRIC ENTEROBACTIN TRANSPORT SYSTEM PERMEASE PROTEIN"/>
    <property type="match status" value="1"/>
</dbReference>
<reference evidence="9 10" key="1">
    <citation type="submission" date="2018-08" db="EMBL/GenBank/DDBJ databases">
        <title>Murine metabolic-syndrome-specific gut microbial biobank.</title>
        <authorList>
            <person name="Liu C."/>
        </authorList>
    </citation>
    <scope>NUCLEOTIDE SEQUENCE [LARGE SCALE GENOMIC DNA]</scope>
    <source>
        <strain evidence="9 10">583</strain>
    </source>
</reference>
<dbReference type="InterPro" id="IPR037294">
    <property type="entry name" value="ABC_BtuC-like"/>
</dbReference>
<protein>
    <submittedName>
        <fullName evidence="9">Iron ABC transporter permease</fullName>
    </submittedName>
</protein>
<dbReference type="SUPFAM" id="SSF81345">
    <property type="entry name" value="ABC transporter involved in vitamin B12 uptake, BtuC"/>
    <property type="match status" value="1"/>
</dbReference>
<evidence type="ECO:0000313" key="10">
    <source>
        <dbReference type="Proteomes" id="UP000467132"/>
    </source>
</evidence>
<dbReference type="Proteomes" id="UP000467132">
    <property type="component" value="Unassembled WGS sequence"/>
</dbReference>
<dbReference type="GO" id="GO:0022857">
    <property type="term" value="F:transmembrane transporter activity"/>
    <property type="evidence" value="ECO:0007669"/>
    <property type="project" value="InterPro"/>
</dbReference>
<keyword evidence="5 8" id="KW-0812">Transmembrane</keyword>
<feature type="transmembrane region" description="Helical" evidence="8">
    <location>
        <begin position="205"/>
        <end position="226"/>
    </location>
</feature>
<dbReference type="OrthoDB" id="9792889at2"/>
<keyword evidence="7 8" id="KW-0472">Membrane</keyword>
<dbReference type="GO" id="GO:0005886">
    <property type="term" value="C:plasma membrane"/>
    <property type="evidence" value="ECO:0007669"/>
    <property type="project" value="UniProtKB-SubCell"/>
</dbReference>
<dbReference type="GO" id="GO:0033214">
    <property type="term" value="P:siderophore-iron import into cell"/>
    <property type="evidence" value="ECO:0007669"/>
    <property type="project" value="TreeGrafter"/>
</dbReference>
<dbReference type="PANTHER" id="PTHR30472:SF1">
    <property type="entry name" value="FE(3+) DICITRATE TRANSPORT SYSTEM PERMEASE PROTEIN FECC-RELATED"/>
    <property type="match status" value="1"/>
</dbReference>
<keyword evidence="4" id="KW-1003">Cell membrane</keyword>
<name>A0A845R0G3_9CLOT</name>
<comment type="caution">
    <text evidence="9">The sequence shown here is derived from an EMBL/GenBank/DDBJ whole genome shotgun (WGS) entry which is preliminary data.</text>
</comment>
<proteinExistence type="inferred from homology"/>
<evidence type="ECO:0000256" key="7">
    <source>
        <dbReference type="ARBA" id="ARBA00023136"/>
    </source>
</evidence>
<evidence type="ECO:0000256" key="8">
    <source>
        <dbReference type="SAM" id="Phobius"/>
    </source>
</evidence>
<evidence type="ECO:0000256" key="4">
    <source>
        <dbReference type="ARBA" id="ARBA00022475"/>
    </source>
</evidence>
<dbReference type="AlphaFoldDB" id="A0A845R0G3"/>
<comment type="subcellular location">
    <subcellularLocation>
        <location evidence="1">Cell membrane</location>
        <topology evidence="1">Multi-pass membrane protein</topology>
    </subcellularLocation>
</comment>
<feature type="transmembrane region" description="Helical" evidence="8">
    <location>
        <begin position="16"/>
        <end position="40"/>
    </location>
</feature>
<dbReference type="Pfam" id="PF01032">
    <property type="entry name" value="FecCD"/>
    <property type="match status" value="1"/>
</dbReference>
<evidence type="ECO:0000256" key="2">
    <source>
        <dbReference type="ARBA" id="ARBA00007935"/>
    </source>
</evidence>
<evidence type="ECO:0000256" key="1">
    <source>
        <dbReference type="ARBA" id="ARBA00004651"/>
    </source>
</evidence>
<dbReference type="Gene3D" id="1.10.3470.10">
    <property type="entry name" value="ABC transporter involved in vitamin B12 uptake, BtuC"/>
    <property type="match status" value="1"/>
</dbReference>
<gene>
    <name evidence="9" type="ORF">D3Z33_15150</name>
</gene>
<accession>A0A845R0G3</accession>
<comment type="similarity">
    <text evidence="2">Belongs to the binding-protein-dependent transport system permease family. FecCD subfamily.</text>
</comment>
<feature type="transmembrane region" description="Helical" evidence="8">
    <location>
        <begin position="128"/>
        <end position="147"/>
    </location>
</feature>
<keyword evidence="3" id="KW-0813">Transport</keyword>